<organism evidence="2 3">
    <name type="scientific">Manduca sexta</name>
    <name type="common">Tobacco hawkmoth</name>
    <name type="synonym">Tobacco hornworm</name>
    <dbReference type="NCBI Taxonomy" id="7130"/>
    <lineage>
        <taxon>Eukaryota</taxon>
        <taxon>Metazoa</taxon>
        <taxon>Ecdysozoa</taxon>
        <taxon>Arthropoda</taxon>
        <taxon>Hexapoda</taxon>
        <taxon>Insecta</taxon>
        <taxon>Pterygota</taxon>
        <taxon>Neoptera</taxon>
        <taxon>Endopterygota</taxon>
        <taxon>Lepidoptera</taxon>
        <taxon>Glossata</taxon>
        <taxon>Ditrysia</taxon>
        <taxon>Bombycoidea</taxon>
        <taxon>Sphingidae</taxon>
        <taxon>Sphinginae</taxon>
        <taxon>Sphingini</taxon>
        <taxon>Manduca</taxon>
    </lineage>
</organism>
<keyword evidence="3" id="KW-1185">Reference proteome</keyword>
<evidence type="ECO:0000313" key="2">
    <source>
        <dbReference type="EMBL" id="KAG6456273.1"/>
    </source>
</evidence>
<dbReference type="PROSITE" id="PS50097">
    <property type="entry name" value="BTB"/>
    <property type="match status" value="1"/>
</dbReference>
<dbReference type="Proteomes" id="UP000791440">
    <property type="component" value="Unassembled WGS sequence"/>
</dbReference>
<protein>
    <recommendedName>
        <fullName evidence="1">BTB domain-containing protein</fullName>
    </recommendedName>
</protein>
<sequence length="220" mass="25425">MGTVLKRPLLTSMSDQGWFTFEFKYQILEKNNNSDNSYTPKVRLANDMENLLNNGFYSDVTMKSTEGTEFKVHKNILASRSAVLKANFEHNTIECHTNTIESPLEEDVLREVLLYIYSDKVPKINEIPDKLLAAAEYYQLEELKMLCERPLLKRLTVQNAIEILEFADLHSADTLKQETLEFIKHNPMNEIVKTKGWTNIKSVQLVKRICECITCDSVEK</sequence>
<dbReference type="InterPro" id="IPR000210">
    <property type="entry name" value="BTB/POZ_dom"/>
</dbReference>
<gene>
    <name evidence="2" type="ORF">O3G_MSEX009656</name>
</gene>
<dbReference type="Pfam" id="PF00651">
    <property type="entry name" value="BTB"/>
    <property type="match status" value="1"/>
</dbReference>
<proteinExistence type="predicted"/>
<feature type="domain" description="BTB" evidence="1">
    <location>
        <begin position="58"/>
        <end position="125"/>
    </location>
</feature>
<reference evidence="2" key="2">
    <citation type="submission" date="2020-12" db="EMBL/GenBank/DDBJ databases">
        <authorList>
            <person name="Kanost M."/>
        </authorList>
    </citation>
    <scope>NUCLEOTIDE SEQUENCE</scope>
</reference>
<evidence type="ECO:0000259" key="1">
    <source>
        <dbReference type="PROSITE" id="PS50097"/>
    </source>
</evidence>
<dbReference type="AlphaFoldDB" id="A0A922CSG7"/>
<dbReference type="PANTHER" id="PTHR24413">
    <property type="entry name" value="SPECKLE-TYPE POZ PROTEIN"/>
    <property type="match status" value="1"/>
</dbReference>
<dbReference type="SMART" id="SM00225">
    <property type="entry name" value="BTB"/>
    <property type="match status" value="1"/>
</dbReference>
<evidence type="ECO:0000313" key="3">
    <source>
        <dbReference type="Proteomes" id="UP000791440"/>
    </source>
</evidence>
<name>A0A922CSG7_MANSE</name>
<reference evidence="2" key="1">
    <citation type="journal article" date="2016" name="Insect Biochem. Mol. Biol.">
        <title>Multifaceted biological insights from a draft genome sequence of the tobacco hornworm moth, Manduca sexta.</title>
        <authorList>
            <person name="Kanost M.R."/>
            <person name="Arrese E.L."/>
            <person name="Cao X."/>
            <person name="Chen Y.R."/>
            <person name="Chellapilla S."/>
            <person name="Goldsmith M.R."/>
            <person name="Grosse-Wilde E."/>
            <person name="Heckel D.G."/>
            <person name="Herndon N."/>
            <person name="Jiang H."/>
            <person name="Papanicolaou A."/>
            <person name="Qu J."/>
            <person name="Soulages J.L."/>
            <person name="Vogel H."/>
            <person name="Walters J."/>
            <person name="Waterhouse R.M."/>
            <person name="Ahn S.J."/>
            <person name="Almeida F.C."/>
            <person name="An C."/>
            <person name="Aqrawi P."/>
            <person name="Bretschneider A."/>
            <person name="Bryant W.B."/>
            <person name="Bucks S."/>
            <person name="Chao H."/>
            <person name="Chevignon G."/>
            <person name="Christen J.M."/>
            <person name="Clarke D.F."/>
            <person name="Dittmer N.T."/>
            <person name="Ferguson L.C.F."/>
            <person name="Garavelou S."/>
            <person name="Gordon K.H.J."/>
            <person name="Gunaratna R.T."/>
            <person name="Han Y."/>
            <person name="Hauser F."/>
            <person name="He Y."/>
            <person name="Heidel-Fischer H."/>
            <person name="Hirsh A."/>
            <person name="Hu Y."/>
            <person name="Jiang H."/>
            <person name="Kalra D."/>
            <person name="Klinner C."/>
            <person name="Konig C."/>
            <person name="Kovar C."/>
            <person name="Kroll A.R."/>
            <person name="Kuwar S.S."/>
            <person name="Lee S.L."/>
            <person name="Lehman R."/>
            <person name="Li K."/>
            <person name="Li Z."/>
            <person name="Liang H."/>
            <person name="Lovelace S."/>
            <person name="Lu Z."/>
            <person name="Mansfield J.H."/>
            <person name="McCulloch K.J."/>
            <person name="Mathew T."/>
            <person name="Morton B."/>
            <person name="Muzny D.M."/>
            <person name="Neunemann D."/>
            <person name="Ongeri F."/>
            <person name="Pauchet Y."/>
            <person name="Pu L.L."/>
            <person name="Pyrousis I."/>
            <person name="Rao X.J."/>
            <person name="Redding A."/>
            <person name="Roesel C."/>
            <person name="Sanchez-Gracia A."/>
            <person name="Schaack S."/>
            <person name="Shukla A."/>
            <person name="Tetreau G."/>
            <person name="Wang Y."/>
            <person name="Xiong G.H."/>
            <person name="Traut W."/>
            <person name="Walsh T.K."/>
            <person name="Worley K.C."/>
            <person name="Wu D."/>
            <person name="Wu W."/>
            <person name="Wu Y.Q."/>
            <person name="Zhang X."/>
            <person name="Zou Z."/>
            <person name="Zucker H."/>
            <person name="Briscoe A.D."/>
            <person name="Burmester T."/>
            <person name="Clem R.J."/>
            <person name="Feyereisen R."/>
            <person name="Grimmelikhuijzen C.J.P."/>
            <person name="Hamodrakas S.J."/>
            <person name="Hansson B.S."/>
            <person name="Huguet E."/>
            <person name="Jermiin L.S."/>
            <person name="Lan Q."/>
            <person name="Lehman H.K."/>
            <person name="Lorenzen M."/>
            <person name="Merzendorfer H."/>
            <person name="Michalopoulos I."/>
            <person name="Morton D.B."/>
            <person name="Muthukrishnan S."/>
            <person name="Oakeshott J.G."/>
            <person name="Palmer W."/>
            <person name="Park Y."/>
            <person name="Passarelli A.L."/>
            <person name="Rozas J."/>
            <person name="Schwartz L.M."/>
            <person name="Smith W."/>
            <person name="Southgate A."/>
            <person name="Vilcinskas A."/>
            <person name="Vogt R."/>
            <person name="Wang P."/>
            <person name="Werren J."/>
            <person name="Yu X.Q."/>
            <person name="Zhou J.J."/>
            <person name="Brown S.J."/>
            <person name="Scherer S.E."/>
            <person name="Richards S."/>
            <person name="Blissard G.W."/>
        </authorList>
    </citation>
    <scope>NUCLEOTIDE SEQUENCE</scope>
</reference>
<accession>A0A922CSG7</accession>
<dbReference type="EMBL" id="JH668508">
    <property type="protein sequence ID" value="KAG6456273.1"/>
    <property type="molecule type" value="Genomic_DNA"/>
</dbReference>
<comment type="caution">
    <text evidence="2">The sequence shown here is derived from an EMBL/GenBank/DDBJ whole genome shotgun (WGS) entry which is preliminary data.</text>
</comment>